<dbReference type="CTD" id="9953080"/>
<protein>
    <submittedName>
        <fullName evidence="1">Uncharacterized protein</fullName>
    </submittedName>
</protein>
<sequence length="61" mass="6986">QILVNGQNGIEMPTELTEIQCLPVPKNGTKHGIRIRILCNLKLTHASSCEIRYPDKYHWIT</sequence>
<dbReference type="AlphaFoldDB" id="A0A1S0TFJ5"/>
<reference evidence="1" key="1">
    <citation type="submission" date="2012-04" db="EMBL/GenBank/DDBJ databases">
        <title>The Genome Sequence of Loa loa.</title>
        <authorList>
            <consortium name="The Broad Institute Genome Sequencing Platform"/>
            <consortium name="Broad Institute Genome Sequencing Center for Infectious Disease"/>
            <person name="Nutman T.B."/>
            <person name="Fink D.L."/>
            <person name="Russ C."/>
            <person name="Young S."/>
            <person name="Zeng Q."/>
            <person name="Gargeya S."/>
            <person name="Alvarado L."/>
            <person name="Berlin A."/>
            <person name="Chapman S.B."/>
            <person name="Chen Z."/>
            <person name="Freedman E."/>
            <person name="Gellesch M."/>
            <person name="Goldberg J."/>
            <person name="Griggs A."/>
            <person name="Gujja S."/>
            <person name="Heilman E.R."/>
            <person name="Heiman D."/>
            <person name="Howarth C."/>
            <person name="Mehta T."/>
            <person name="Neiman D."/>
            <person name="Pearson M."/>
            <person name="Roberts A."/>
            <person name="Saif S."/>
            <person name="Shea T."/>
            <person name="Shenoy N."/>
            <person name="Sisk P."/>
            <person name="Stolte C."/>
            <person name="Sykes S."/>
            <person name="White J."/>
            <person name="Yandava C."/>
            <person name="Haas B."/>
            <person name="Henn M.R."/>
            <person name="Nusbaum C."/>
            <person name="Birren B."/>
        </authorList>
    </citation>
    <scope>NUCLEOTIDE SEQUENCE [LARGE SCALE GENOMIC DNA]</scope>
</reference>
<organism evidence="1">
    <name type="scientific">Loa loa</name>
    <name type="common">Eye worm</name>
    <name type="synonym">Filaria loa</name>
    <dbReference type="NCBI Taxonomy" id="7209"/>
    <lineage>
        <taxon>Eukaryota</taxon>
        <taxon>Metazoa</taxon>
        <taxon>Ecdysozoa</taxon>
        <taxon>Nematoda</taxon>
        <taxon>Chromadorea</taxon>
        <taxon>Rhabditida</taxon>
        <taxon>Spirurina</taxon>
        <taxon>Spiruromorpha</taxon>
        <taxon>Filarioidea</taxon>
        <taxon>Onchocercidae</taxon>
        <taxon>Loa</taxon>
    </lineage>
</organism>
<dbReference type="RefSeq" id="XP_003151126.1">
    <property type="nucleotide sequence ID" value="XM_003151078.1"/>
</dbReference>
<dbReference type="OrthoDB" id="10281348at2759"/>
<dbReference type="InParanoid" id="A0A1S0TFJ5"/>
<name>A0A1S0TFJ5_LOALO</name>
<dbReference type="OMA" id="CNLKLTH"/>
<dbReference type="GeneID" id="9953080"/>
<feature type="non-terminal residue" evidence="1">
    <location>
        <position position="1"/>
    </location>
</feature>
<accession>A0A1S0TFJ5</accession>
<dbReference type="EMBL" id="JH713093">
    <property type="protein sequence ID" value="EFO12943.1"/>
    <property type="molecule type" value="Genomic_DNA"/>
</dbReference>
<feature type="non-terminal residue" evidence="1">
    <location>
        <position position="61"/>
    </location>
</feature>
<gene>
    <name evidence="1" type="ORF">LOAG_15588</name>
</gene>
<dbReference type="KEGG" id="loa:LOAG_15588"/>
<evidence type="ECO:0000313" key="1">
    <source>
        <dbReference type="EMBL" id="EFO12943.1"/>
    </source>
</evidence>
<proteinExistence type="predicted"/>